<dbReference type="OrthoDB" id="47930at2759"/>
<feature type="region of interest" description="Disordered" evidence="1">
    <location>
        <begin position="1"/>
        <end position="21"/>
    </location>
</feature>
<feature type="region of interest" description="Disordered" evidence="1">
    <location>
        <begin position="35"/>
        <end position="65"/>
    </location>
</feature>
<feature type="compositionally biased region" description="Low complexity" evidence="1">
    <location>
        <begin position="138"/>
        <end position="149"/>
    </location>
</feature>
<feature type="region of interest" description="Disordered" evidence="1">
    <location>
        <begin position="777"/>
        <end position="846"/>
    </location>
</feature>
<evidence type="ECO:0000256" key="1">
    <source>
        <dbReference type="SAM" id="MobiDB-lite"/>
    </source>
</evidence>
<feature type="region of interest" description="Disordered" evidence="1">
    <location>
        <begin position="316"/>
        <end position="403"/>
    </location>
</feature>
<dbReference type="PANTHER" id="PTHR35711:SF1">
    <property type="entry name" value="ECTODERMAL, ISOFORM F"/>
    <property type="match status" value="1"/>
</dbReference>
<evidence type="ECO:0000313" key="3">
    <source>
        <dbReference type="Proteomes" id="UP000095751"/>
    </source>
</evidence>
<dbReference type="InterPro" id="IPR036890">
    <property type="entry name" value="HATPase_C_sf"/>
</dbReference>
<feature type="region of interest" description="Disordered" evidence="1">
    <location>
        <begin position="92"/>
        <end position="150"/>
    </location>
</feature>
<feature type="compositionally biased region" description="Low complexity" evidence="1">
    <location>
        <begin position="188"/>
        <end position="202"/>
    </location>
</feature>
<dbReference type="AlphaFoldDB" id="A0A1E7ETR5"/>
<feature type="compositionally biased region" description="Polar residues" evidence="1">
    <location>
        <begin position="812"/>
        <end position="829"/>
    </location>
</feature>
<feature type="compositionally biased region" description="Acidic residues" evidence="1">
    <location>
        <begin position="338"/>
        <end position="374"/>
    </location>
</feature>
<proteinExistence type="predicted"/>
<feature type="compositionally biased region" description="Acidic residues" evidence="1">
    <location>
        <begin position="786"/>
        <end position="801"/>
    </location>
</feature>
<feature type="compositionally biased region" description="Basic and acidic residues" evidence="1">
    <location>
        <begin position="391"/>
        <end position="403"/>
    </location>
</feature>
<dbReference type="KEGG" id="fcy:FRACYDRAFT_248211"/>
<accession>A0A1E7ETR5</accession>
<sequence length="893" mass="99194">MALRAFHANPGIGGFGESTTTNTTLASKNYNDFEELSSSCNKKKKKNKKDDSDDDHDNDKCGRENSNGNGDLLCQIVKELVDNAVDACKSSCNSRYDHHDKEEEEERRRRQGGGGGRTSTQNRNQKRIKIEISRPPNDADNNNDSNNNSILQVTVSDNGCGMESIQDCVNAFHSSKRGDDDEDDESGDNNSNNVNNSTNSENHTSGRYGIGLTLCILHAQRCVPNSRVCITSVSAKSKYRTRAIFEVDKQGDSVDCVQEEVTPVTTSEYESGTCVSLLVPLHVFAPTLTKFPIYIRPQNWNVVPLLPSSGHEKVVTNSAASSVAETQSQERQHLNDADNVDDNDDEQWGDLLDDINEEEEDKGCDDEDDDEVEDKDGNDNEKRVHGRKGGNRKDNTGGKSDSESDRYAFFKAAKSFWPERNIAYKNVARSVRNIPRTNYSSKENATTSELQLEVHMVVCPYPKQDEENSSGSTSATGSDSSSSSFDDDINTGDYAVRDRKVATLKLIRMVNGVPILDSGEAHSCGLVHGVANKIVWGSFGLDVTKNAATIHETCDTPSRHPTTSTPSFQLRDSNIIAPFINRNINHRQLRASNRDMINNDNEEEDKKRKRDDDYQDGLLPANIRIGTILLVVQIRAAPSALPLPTLSKGRLPLNHRPIDSALQLGLRDCLRSLQEREVRYIPGIASAISRIVCRSANLRLRRKSQEIFKQISTEENINAGSKAEQQHIEVVSTNEEPQELVGNDINIDVRLLSNAFQTRLRLAMQVRDDLITKPKRCSKKHKDTNVDDDDEQEYDDFDSDEDSSKHGMEAVQPSTSETKTGPLSVFSSSHEPEELGMESVSSSNSSLSQGRAFLKSKFVVGSDAESSATRPVKEILVDSDLVIKENEYDFDDW</sequence>
<feature type="region of interest" description="Disordered" evidence="1">
    <location>
        <begin position="173"/>
        <end position="203"/>
    </location>
</feature>
<keyword evidence="3" id="KW-1185">Reference proteome</keyword>
<protein>
    <submittedName>
        <fullName evidence="2">Uncharacterized protein</fullName>
    </submittedName>
</protein>
<dbReference type="InParanoid" id="A0A1E7ETR5"/>
<dbReference type="Gene3D" id="3.30.565.10">
    <property type="entry name" value="Histidine kinase-like ATPase, C-terminal domain"/>
    <property type="match status" value="1"/>
</dbReference>
<reference evidence="2 3" key="1">
    <citation type="submission" date="2016-09" db="EMBL/GenBank/DDBJ databases">
        <title>Extensive genetic diversity and differential bi-allelic expression allows diatom success in the polar Southern Ocean.</title>
        <authorList>
            <consortium name="DOE Joint Genome Institute"/>
            <person name="Mock T."/>
            <person name="Otillar R.P."/>
            <person name="Strauss J."/>
            <person name="Dupont C."/>
            <person name="Frickenhaus S."/>
            <person name="Maumus F."/>
            <person name="Mcmullan M."/>
            <person name="Sanges R."/>
            <person name="Schmutz J."/>
            <person name="Toseland A."/>
            <person name="Valas R."/>
            <person name="Veluchamy A."/>
            <person name="Ward B.J."/>
            <person name="Allen A."/>
            <person name="Barry K."/>
            <person name="Falciatore A."/>
            <person name="Ferrante M."/>
            <person name="Fortunato A.E."/>
            <person name="Gloeckner G."/>
            <person name="Gruber A."/>
            <person name="Hipkin R."/>
            <person name="Janech M."/>
            <person name="Kroth P."/>
            <person name="Leese F."/>
            <person name="Lindquist E."/>
            <person name="Lyon B.R."/>
            <person name="Martin J."/>
            <person name="Mayer C."/>
            <person name="Parker M."/>
            <person name="Quesneville H."/>
            <person name="Raymond J."/>
            <person name="Uhlig C."/>
            <person name="Valentin K.U."/>
            <person name="Worden A.Z."/>
            <person name="Armbrust E.V."/>
            <person name="Bowler C."/>
            <person name="Green B."/>
            <person name="Moulton V."/>
            <person name="Van Oosterhout C."/>
            <person name="Grigoriev I."/>
        </authorList>
    </citation>
    <scope>NUCLEOTIDE SEQUENCE [LARGE SCALE GENOMIC DNA]</scope>
    <source>
        <strain evidence="2 3">CCMP1102</strain>
    </source>
</reference>
<organism evidence="2 3">
    <name type="scientific">Fragilariopsis cylindrus CCMP1102</name>
    <dbReference type="NCBI Taxonomy" id="635003"/>
    <lineage>
        <taxon>Eukaryota</taxon>
        <taxon>Sar</taxon>
        <taxon>Stramenopiles</taxon>
        <taxon>Ochrophyta</taxon>
        <taxon>Bacillariophyta</taxon>
        <taxon>Bacillariophyceae</taxon>
        <taxon>Bacillariophycidae</taxon>
        <taxon>Bacillariales</taxon>
        <taxon>Bacillariaceae</taxon>
        <taxon>Fragilariopsis</taxon>
    </lineage>
</organism>
<feature type="compositionally biased region" description="Low complexity" evidence="1">
    <location>
        <begin position="469"/>
        <end position="484"/>
    </location>
</feature>
<feature type="region of interest" description="Disordered" evidence="1">
    <location>
        <begin position="590"/>
        <end position="613"/>
    </location>
</feature>
<dbReference type="PANTHER" id="PTHR35711">
    <property type="entry name" value="EXPRESSED PROTEIN"/>
    <property type="match status" value="1"/>
</dbReference>
<feature type="region of interest" description="Disordered" evidence="1">
    <location>
        <begin position="462"/>
        <end position="489"/>
    </location>
</feature>
<evidence type="ECO:0000313" key="2">
    <source>
        <dbReference type="EMBL" id="OEU09361.1"/>
    </source>
</evidence>
<name>A0A1E7ETR5_9STRA</name>
<dbReference type="SUPFAM" id="SSF55874">
    <property type="entry name" value="ATPase domain of HSP90 chaperone/DNA topoisomerase II/histidine kinase"/>
    <property type="match status" value="1"/>
</dbReference>
<feature type="compositionally biased region" description="Polar residues" evidence="1">
    <location>
        <begin position="316"/>
        <end position="327"/>
    </location>
</feature>
<dbReference type="Proteomes" id="UP000095751">
    <property type="component" value="Unassembled WGS sequence"/>
</dbReference>
<dbReference type="EMBL" id="KV784375">
    <property type="protein sequence ID" value="OEU09361.1"/>
    <property type="molecule type" value="Genomic_DNA"/>
</dbReference>
<gene>
    <name evidence="2" type="ORF">FRACYDRAFT_248211</name>
</gene>